<dbReference type="STRING" id="747525.W4KDI4"/>
<dbReference type="SUPFAM" id="SSF50729">
    <property type="entry name" value="PH domain-like"/>
    <property type="match status" value="1"/>
</dbReference>
<dbReference type="OrthoDB" id="27483at2759"/>
<feature type="non-terminal residue" evidence="5">
    <location>
        <position position="1"/>
    </location>
</feature>
<keyword evidence="2" id="KW-0539">Nucleus</keyword>
<dbReference type="GO" id="GO:0005654">
    <property type="term" value="C:nucleoplasm"/>
    <property type="evidence" value="ECO:0007669"/>
    <property type="project" value="TreeGrafter"/>
</dbReference>
<dbReference type="InterPro" id="IPR051137">
    <property type="entry name" value="PP4R3-like"/>
</dbReference>
<reference evidence="5 6" key="1">
    <citation type="journal article" date="2012" name="New Phytol.">
        <title>Insight into trade-off between wood decay and parasitism from the genome of a fungal forest pathogen.</title>
        <authorList>
            <person name="Olson A."/>
            <person name="Aerts A."/>
            <person name="Asiegbu F."/>
            <person name="Belbahri L."/>
            <person name="Bouzid O."/>
            <person name="Broberg A."/>
            <person name="Canback B."/>
            <person name="Coutinho P.M."/>
            <person name="Cullen D."/>
            <person name="Dalman K."/>
            <person name="Deflorio G."/>
            <person name="van Diepen L.T."/>
            <person name="Dunand C."/>
            <person name="Duplessis S."/>
            <person name="Durling M."/>
            <person name="Gonthier P."/>
            <person name="Grimwood J."/>
            <person name="Fossdal C.G."/>
            <person name="Hansson D."/>
            <person name="Henrissat B."/>
            <person name="Hietala A."/>
            <person name="Himmelstrand K."/>
            <person name="Hoffmeister D."/>
            <person name="Hogberg N."/>
            <person name="James T.Y."/>
            <person name="Karlsson M."/>
            <person name="Kohler A."/>
            <person name="Kues U."/>
            <person name="Lee Y.H."/>
            <person name="Lin Y.C."/>
            <person name="Lind M."/>
            <person name="Lindquist E."/>
            <person name="Lombard V."/>
            <person name="Lucas S."/>
            <person name="Lunden K."/>
            <person name="Morin E."/>
            <person name="Murat C."/>
            <person name="Park J."/>
            <person name="Raffaello T."/>
            <person name="Rouze P."/>
            <person name="Salamov A."/>
            <person name="Schmutz J."/>
            <person name="Solheim H."/>
            <person name="Stahlberg J."/>
            <person name="Velez H."/>
            <person name="de Vries R.P."/>
            <person name="Wiebenga A."/>
            <person name="Woodward S."/>
            <person name="Yakovlev I."/>
            <person name="Garbelotto M."/>
            <person name="Martin F."/>
            <person name="Grigoriev I.V."/>
            <person name="Stenlid J."/>
        </authorList>
    </citation>
    <scope>NUCLEOTIDE SEQUENCE [LARGE SCALE GENOMIC DNA]</scope>
    <source>
        <strain evidence="5 6">TC 32-1</strain>
    </source>
</reference>
<evidence type="ECO:0000256" key="2">
    <source>
        <dbReference type="ARBA" id="ARBA00023242"/>
    </source>
</evidence>
<evidence type="ECO:0000256" key="1">
    <source>
        <dbReference type="ARBA" id="ARBA00004123"/>
    </source>
</evidence>
<dbReference type="InParanoid" id="W4KDI4"/>
<dbReference type="Pfam" id="PF04802">
    <property type="entry name" value="PP4R3"/>
    <property type="match status" value="1"/>
</dbReference>
<dbReference type="GO" id="GO:0072542">
    <property type="term" value="F:protein phosphatase activator activity"/>
    <property type="evidence" value="ECO:0007669"/>
    <property type="project" value="TreeGrafter"/>
</dbReference>
<dbReference type="GO" id="GO:0030289">
    <property type="term" value="C:protein phosphatase 4 complex"/>
    <property type="evidence" value="ECO:0007669"/>
    <property type="project" value="TreeGrafter"/>
</dbReference>
<dbReference type="InterPro" id="IPR006887">
    <property type="entry name" value="P4R3-like_central_dom"/>
</dbReference>
<dbReference type="Proteomes" id="UP000030671">
    <property type="component" value="Unassembled WGS sequence"/>
</dbReference>
<dbReference type="PANTHER" id="PTHR23318:SF0">
    <property type="entry name" value="SERINE_THREONINE-PROTEIN PHOSPHATASE 4 REGULATORY SUBUNIT 3"/>
    <property type="match status" value="1"/>
</dbReference>
<dbReference type="GeneID" id="20670005"/>
<evidence type="ECO:0000313" key="6">
    <source>
        <dbReference type="Proteomes" id="UP000030671"/>
    </source>
</evidence>
<dbReference type="GO" id="GO:0006974">
    <property type="term" value="P:DNA damage response"/>
    <property type="evidence" value="ECO:0007669"/>
    <property type="project" value="TreeGrafter"/>
</dbReference>
<dbReference type="InterPro" id="IPR055236">
    <property type="entry name" value="EVH1_PP4R3"/>
</dbReference>
<dbReference type="AlphaFoldDB" id="W4KDI4"/>
<dbReference type="InterPro" id="IPR011993">
    <property type="entry name" value="PH-like_dom_sf"/>
</dbReference>
<evidence type="ECO:0000259" key="3">
    <source>
        <dbReference type="Pfam" id="PF04802"/>
    </source>
</evidence>
<dbReference type="FunCoup" id="W4KDI4">
    <property type="interactions" value="623"/>
</dbReference>
<dbReference type="PANTHER" id="PTHR23318">
    <property type="entry name" value="ATP SYNTHASE GAMMA-RELATED"/>
    <property type="match status" value="1"/>
</dbReference>
<keyword evidence="6" id="KW-1185">Reference proteome</keyword>
<feature type="domain" description="Serine/threonine-protein phosphatase 4 regulatory subunit 3-like central" evidence="3">
    <location>
        <begin position="130"/>
        <end position="460"/>
    </location>
</feature>
<dbReference type="RefSeq" id="XP_009543540.1">
    <property type="nucleotide sequence ID" value="XM_009545245.1"/>
</dbReference>
<dbReference type="eggNOG" id="KOG2175">
    <property type="taxonomic scope" value="Eukaryota"/>
</dbReference>
<dbReference type="Gene3D" id="2.30.29.30">
    <property type="entry name" value="Pleckstrin-homology domain (PH domain)/Phosphotyrosine-binding domain (PTB)"/>
    <property type="match status" value="1"/>
</dbReference>
<dbReference type="EMBL" id="KI925456">
    <property type="protein sequence ID" value="ETW83794.1"/>
    <property type="molecule type" value="Genomic_DNA"/>
</dbReference>
<gene>
    <name evidence="5" type="ORF">HETIRDRAFT_313109</name>
</gene>
<feature type="domain" description="PP4R3 EVH1-like" evidence="4">
    <location>
        <begin position="1"/>
        <end position="93"/>
    </location>
</feature>
<accession>W4KDI4</accession>
<dbReference type="KEGG" id="hir:HETIRDRAFT_313109"/>
<organism evidence="5 6">
    <name type="scientific">Heterobasidion irregulare (strain TC 32-1)</name>
    <dbReference type="NCBI Taxonomy" id="747525"/>
    <lineage>
        <taxon>Eukaryota</taxon>
        <taxon>Fungi</taxon>
        <taxon>Dikarya</taxon>
        <taxon>Basidiomycota</taxon>
        <taxon>Agaricomycotina</taxon>
        <taxon>Agaricomycetes</taxon>
        <taxon>Russulales</taxon>
        <taxon>Bondarzewiaceae</taxon>
        <taxon>Heterobasidion</taxon>
        <taxon>Heterobasidion annosum species complex</taxon>
    </lineage>
</organism>
<protein>
    <submittedName>
        <fullName evidence="5">Uncharacterized protein</fullName>
    </submittedName>
</protein>
<proteinExistence type="predicted"/>
<evidence type="ECO:0000259" key="4">
    <source>
        <dbReference type="Pfam" id="PF22972"/>
    </source>
</evidence>
<comment type="subcellular location">
    <subcellularLocation>
        <location evidence="1">Nucleus</location>
    </subcellularLocation>
</comment>
<dbReference type="HOGENOM" id="CLU_032677_0_0_1"/>
<sequence>VYELINSRWIDQGTAFCFGHYDDSTQEALLIARAESSYSEVILQTSIRSSDVYQRQQDTLIVWTEPDGVDYALSFQDPEGCAEVWQFILEVQRIHQTGSGAGGAGPDPSLAPANIIKNGLPQPALGIIGDIEKAIKMMSRVATGKDKVCEYIHRSKYLKGMIDVLAQAEDLECLDDLHALCTLMQTILLMNDHTLYEHILDDEYFIGVVGMLEYDPEFPTHKANYRDFLRTSANFHEPIALHDASVQKKVHHTYRLQFLKDVVLARILDDSTFNVLNSCIIFNQIDIINHVQNDVRFLGEIVDLFVNADGSARAEDDDNGLGTLSRRRAVLLLLQQLCIMGKNVQLPTRMALFKLLVDRGVVHATQWALARPEGEPEGRRMIAVGGEVLTTLLDHDVNGVREHVLRQFEGVEGAGAGPSSGREREQTLLSLLCLMLVSSRELAVQTLVGDALRMMLEMPLPDGADPMVRVSFSRLHGQTLPICAVPGLILTFIFPRAADSDEDVLASKGRPQDGTFSRLFLQALHSPAAQACLRRPRPQAIHR</sequence>
<evidence type="ECO:0000313" key="5">
    <source>
        <dbReference type="EMBL" id="ETW83794.1"/>
    </source>
</evidence>
<name>W4KDI4_HETIT</name>
<dbReference type="Pfam" id="PF22972">
    <property type="entry name" value="EVH1_PP4R3"/>
    <property type="match status" value="1"/>
</dbReference>